<accession>A0ACC2KGP0</accession>
<reference evidence="1 2" key="1">
    <citation type="journal article" date="2022" name="Hortic Res">
        <title>A haplotype resolved chromosomal level avocado genome allows analysis of novel avocado genes.</title>
        <authorList>
            <person name="Nath O."/>
            <person name="Fletcher S.J."/>
            <person name="Hayward A."/>
            <person name="Shaw L.M."/>
            <person name="Masouleh A.K."/>
            <person name="Furtado A."/>
            <person name="Henry R.J."/>
            <person name="Mitter N."/>
        </authorList>
    </citation>
    <scope>NUCLEOTIDE SEQUENCE [LARGE SCALE GENOMIC DNA]</scope>
    <source>
        <strain evidence="2">cv. Hass</strain>
    </source>
</reference>
<evidence type="ECO:0000313" key="1">
    <source>
        <dbReference type="EMBL" id="KAJ8620337.1"/>
    </source>
</evidence>
<protein>
    <submittedName>
        <fullName evidence="1">Uncharacterized protein</fullName>
    </submittedName>
</protein>
<proteinExistence type="predicted"/>
<keyword evidence="2" id="KW-1185">Reference proteome</keyword>
<dbReference type="EMBL" id="CM056817">
    <property type="protein sequence ID" value="KAJ8620337.1"/>
    <property type="molecule type" value="Genomic_DNA"/>
</dbReference>
<sequence length="321" mass="35181">MYSTSGRSRKPSVEVEVEEKKQIMSSTASRIQSSEGGGVPIIGGGVPAELFYSSHAGIGVNAGHFSHPIYPAPPIPYPPLPAAPPLIYRPPPLVQVSCNDDIIESVVGSNKRHFNEISTITGAQLRVQKTNDANAHKIFATGTETQAMSASTMIELRKFVVRGHRAVKQMVICQRAPCLFACKNDEQQSSLSTAQWWSDDPRILCSFSAQNSTPPSFYDRLLQPEFCILPQNEIEGRRHIDKVATINLKIRTKFLGLEVIVIGDDLTKKKAIRVSVAREPATTRVLVMPQVTGQQFGQSPPSEKEQQALCFSSIAEQDAGR</sequence>
<comment type="caution">
    <text evidence="1">The sequence shown here is derived from an EMBL/GenBank/DDBJ whole genome shotgun (WGS) entry which is preliminary data.</text>
</comment>
<dbReference type="Proteomes" id="UP001234297">
    <property type="component" value="Chromosome 9"/>
</dbReference>
<gene>
    <name evidence="1" type="ORF">MRB53_028866</name>
</gene>
<organism evidence="1 2">
    <name type="scientific">Persea americana</name>
    <name type="common">Avocado</name>
    <dbReference type="NCBI Taxonomy" id="3435"/>
    <lineage>
        <taxon>Eukaryota</taxon>
        <taxon>Viridiplantae</taxon>
        <taxon>Streptophyta</taxon>
        <taxon>Embryophyta</taxon>
        <taxon>Tracheophyta</taxon>
        <taxon>Spermatophyta</taxon>
        <taxon>Magnoliopsida</taxon>
        <taxon>Magnoliidae</taxon>
        <taxon>Laurales</taxon>
        <taxon>Lauraceae</taxon>
        <taxon>Persea</taxon>
    </lineage>
</organism>
<name>A0ACC2KGP0_PERAE</name>
<evidence type="ECO:0000313" key="2">
    <source>
        <dbReference type="Proteomes" id="UP001234297"/>
    </source>
</evidence>